<dbReference type="AlphaFoldDB" id="A0A2R5GBW8"/>
<keyword evidence="3" id="KW-1185">Reference proteome</keyword>
<dbReference type="InParanoid" id="A0A2R5GBW8"/>
<dbReference type="EMBL" id="BEYU01000013">
    <property type="protein sequence ID" value="GBG25621.1"/>
    <property type="molecule type" value="Genomic_DNA"/>
</dbReference>
<gene>
    <name evidence="2" type="ORF">FCC1311_018402</name>
</gene>
<name>A0A2R5GBW8_9STRA</name>
<organism evidence="2 3">
    <name type="scientific">Hondaea fermentalgiana</name>
    <dbReference type="NCBI Taxonomy" id="2315210"/>
    <lineage>
        <taxon>Eukaryota</taxon>
        <taxon>Sar</taxon>
        <taxon>Stramenopiles</taxon>
        <taxon>Bigyra</taxon>
        <taxon>Labyrinthulomycetes</taxon>
        <taxon>Thraustochytrida</taxon>
        <taxon>Thraustochytriidae</taxon>
        <taxon>Hondaea</taxon>
    </lineage>
</organism>
<evidence type="ECO:0000313" key="2">
    <source>
        <dbReference type="EMBL" id="GBG25621.1"/>
    </source>
</evidence>
<keyword evidence="1" id="KW-0175">Coiled coil</keyword>
<evidence type="ECO:0000313" key="3">
    <source>
        <dbReference type="Proteomes" id="UP000241890"/>
    </source>
</evidence>
<dbReference type="Proteomes" id="UP000241890">
    <property type="component" value="Unassembled WGS sequence"/>
</dbReference>
<evidence type="ECO:0000256" key="1">
    <source>
        <dbReference type="SAM" id="Coils"/>
    </source>
</evidence>
<feature type="coiled-coil region" evidence="1">
    <location>
        <begin position="101"/>
        <end position="128"/>
    </location>
</feature>
<protein>
    <submittedName>
        <fullName evidence="2">Uncharacterized protein</fullName>
    </submittedName>
</protein>
<accession>A0A2R5GBW8</accession>
<reference evidence="2 3" key="1">
    <citation type="submission" date="2017-12" db="EMBL/GenBank/DDBJ databases">
        <title>Sequencing, de novo assembly and annotation of complete genome of a new Thraustochytrid species, strain FCC1311.</title>
        <authorList>
            <person name="Sedici K."/>
            <person name="Godart F."/>
            <person name="Aiese Cigliano R."/>
            <person name="Sanseverino W."/>
            <person name="Barakat M."/>
            <person name="Ortet P."/>
            <person name="Marechal E."/>
            <person name="Cagnac O."/>
            <person name="Amato A."/>
        </authorList>
    </citation>
    <scope>NUCLEOTIDE SEQUENCE [LARGE SCALE GENOMIC DNA]</scope>
</reference>
<proteinExistence type="predicted"/>
<sequence length="129" mass="14935">MTTPLVAAVKANLNDLLPAQMNQRALLERMERCVECLDESRKVDWEDRERYLMELQVAVVRLANNAHQDIEFSDDHAGTETAVPVDLLQRMRRRVDPRPYVEALYSHLQEKERQLASLRSDFDAVLSAK</sequence>
<comment type="caution">
    <text evidence="2">The sequence shown here is derived from an EMBL/GenBank/DDBJ whole genome shotgun (WGS) entry which is preliminary data.</text>
</comment>